<feature type="region of interest" description="Disordered" evidence="6">
    <location>
        <begin position="142"/>
        <end position="247"/>
    </location>
</feature>
<keyword evidence="2" id="KW-0805">Transcription regulation</keyword>
<dbReference type="GO" id="GO:0005634">
    <property type="term" value="C:nucleus"/>
    <property type="evidence" value="ECO:0007669"/>
    <property type="project" value="UniProtKB-SubCell"/>
</dbReference>
<evidence type="ECO:0000256" key="6">
    <source>
        <dbReference type="SAM" id="MobiDB-lite"/>
    </source>
</evidence>
<dbReference type="GO" id="GO:0003700">
    <property type="term" value="F:DNA-binding transcription factor activity"/>
    <property type="evidence" value="ECO:0007669"/>
    <property type="project" value="InterPro"/>
</dbReference>
<keyword evidence="3" id="KW-0238">DNA-binding</keyword>
<organism evidence="8">
    <name type="scientific">Gossypium aridum</name>
    <name type="common">American cotton</name>
    <name type="synonym">Erioxylum aridum</name>
    <dbReference type="NCBI Taxonomy" id="34290"/>
    <lineage>
        <taxon>Eukaryota</taxon>
        <taxon>Viridiplantae</taxon>
        <taxon>Streptophyta</taxon>
        <taxon>Embryophyta</taxon>
        <taxon>Tracheophyta</taxon>
        <taxon>Spermatophyta</taxon>
        <taxon>Magnoliopsida</taxon>
        <taxon>eudicotyledons</taxon>
        <taxon>Gunneridae</taxon>
        <taxon>Pentapetalae</taxon>
        <taxon>rosids</taxon>
        <taxon>malvids</taxon>
        <taxon>Malvales</taxon>
        <taxon>Malvaceae</taxon>
        <taxon>Malvoideae</taxon>
        <taxon>Gossypium</taxon>
    </lineage>
</organism>
<sequence>MEENLKKRSDDIGGGAVVKKEKIADSCAGDEDAPAVVVLPKVGDKRPCCENDDKKPSSPGKKDLSSSNKKKVSLKSDTERTEPEYSMASSSTRKEQDDQLESAKAEMGEVREENQRLKMYLNRIMKDYQKLQMQFYDIVGQDSKKSQAAENNDHHHQQEEEEEEPELVSLTLGRFSSDSKKDGKNKASSSHGKEEERGNEGLSLGLDYKLEASKSEVDDEALPNPSPVNGTQELKEEETWPPSKVLKTTRTGDDEVLQQNSVKKARVCVRTRCETPTMNDGCQWRKYGQKIAKGNPCPRAYYRCTVAPSCPVRKQVQRCAEDLSILITTYEGTHNHPLPMSATAMASTTCAAASMLLSGASSSGSSVASLTSTANLHGLNVYLSDNSKSKFYLPNSSLSAASSHPTITLDLTSTPSSSSSFPFNRFSSAYPTTSRYASASLSFGSSESNTVSWGNGLLSYGSPSTQPYMKNPLNINGRPQSTMENNSIFPSFMQKNNQNPPQQPLPDTIAAATKAITTDPNFQSALAAALTSIIGTGNNNNGGGGSGESLAQRLKWGEQTFAVNGNGCGSSFFNKPPPSTTSQPGSLIFLPPNSLPFSTPKSASTSPGDTGNHTN</sequence>
<evidence type="ECO:0000256" key="2">
    <source>
        <dbReference type="ARBA" id="ARBA00023015"/>
    </source>
</evidence>
<protein>
    <submittedName>
        <fullName evidence="8">WRKY107</fullName>
    </submittedName>
</protein>
<feature type="compositionally biased region" description="Basic and acidic residues" evidence="6">
    <location>
        <begin position="1"/>
        <end position="11"/>
    </location>
</feature>
<name>A0A0A7E9Z7_GOSAI</name>
<feature type="compositionally biased region" description="Basic and acidic residues" evidence="6">
    <location>
        <begin position="177"/>
        <end position="199"/>
    </location>
</feature>
<feature type="compositionally biased region" description="Basic and acidic residues" evidence="6">
    <location>
        <begin position="74"/>
        <end position="83"/>
    </location>
</feature>
<evidence type="ECO:0000256" key="3">
    <source>
        <dbReference type="ARBA" id="ARBA00023125"/>
    </source>
</evidence>
<evidence type="ECO:0000256" key="4">
    <source>
        <dbReference type="ARBA" id="ARBA00023163"/>
    </source>
</evidence>
<proteinExistence type="evidence at transcript level"/>
<dbReference type="PANTHER" id="PTHR31429">
    <property type="entry name" value="WRKY TRANSCRIPTION FACTOR 36-RELATED"/>
    <property type="match status" value="1"/>
</dbReference>
<evidence type="ECO:0000259" key="7">
    <source>
        <dbReference type="PROSITE" id="PS50811"/>
    </source>
</evidence>
<feature type="compositionally biased region" description="Basic and acidic residues" evidence="6">
    <location>
        <begin position="92"/>
        <end position="115"/>
    </location>
</feature>
<feature type="region of interest" description="Disordered" evidence="6">
    <location>
        <begin position="1"/>
        <end position="115"/>
    </location>
</feature>
<feature type="region of interest" description="Disordered" evidence="6">
    <location>
        <begin position="573"/>
        <end position="615"/>
    </location>
</feature>
<feature type="compositionally biased region" description="Basic and acidic residues" evidence="6">
    <location>
        <begin position="142"/>
        <end position="158"/>
    </location>
</feature>
<accession>A0A0A7E9Z7</accession>
<reference evidence="8" key="1">
    <citation type="journal article" date="2015" name="PLoS ONE">
        <title>Transcriptome-Wide Identification of Salt-Responsive Members of the WRKY Gene Family in Gossypium aridum.</title>
        <authorList>
            <person name="Fan X."/>
            <person name="Guo Q."/>
            <person name="Xu P."/>
            <person name="Gong Y."/>
            <person name="Shu H."/>
            <person name="Yang Y."/>
            <person name="Ni W."/>
            <person name="Zhang X."/>
            <person name="Shen X."/>
        </authorList>
    </citation>
    <scope>NUCLEOTIDE SEQUENCE</scope>
</reference>
<dbReference type="InterPro" id="IPR036576">
    <property type="entry name" value="WRKY_dom_sf"/>
</dbReference>
<keyword evidence="4" id="KW-0804">Transcription</keyword>
<evidence type="ECO:0000256" key="5">
    <source>
        <dbReference type="ARBA" id="ARBA00023242"/>
    </source>
</evidence>
<dbReference type="SMART" id="SM00774">
    <property type="entry name" value="WRKY"/>
    <property type="match status" value="1"/>
</dbReference>
<dbReference type="AlphaFoldDB" id="A0A0A7E9Z7"/>
<dbReference type="InterPro" id="IPR003657">
    <property type="entry name" value="WRKY_dom"/>
</dbReference>
<feature type="compositionally biased region" description="Basic and acidic residues" evidence="6">
    <location>
        <begin position="42"/>
        <end position="64"/>
    </location>
</feature>
<dbReference type="Gene3D" id="2.20.25.80">
    <property type="entry name" value="WRKY domain"/>
    <property type="match status" value="1"/>
</dbReference>
<comment type="subcellular location">
    <subcellularLocation>
        <location evidence="1">Nucleus</location>
    </subcellularLocation>
</comment>
<feature type="domain" description="WRKY" evidence="7">
    <location>
        <begin position="273"/>
        <end position="339"/>
    </location>
</feature>
<dbReference type="PANTHER" id="PTHR31429:SF86">
    <property type="entry name" value="WRKY TRANSCRIPTION FACTOR 61-RELATED"/>
    <property type="match status" value="1"/>
</dbReference>
<dbReference type="FunFam" id="2.20.25.80:FF:000002">
    <property type="entry name" value="probable WRKY transcription factor 31"/>
    <property type="match status" value="1"/>
</dbReference>
<dbReference type="Pfam" id="PF03106">
    <property type="entry name" value="WRKY"/>
    <property type="match status" value="1"/>
</dbReference>
<dbReference type="EMBL" id="KM438477">
    <property type="protein sequence ID" value="AIY62483.1"/>
    <property type="molecule type" value="mRNA"/>
</dbReference>
<dbReference type="PROSITE" id="PS50811">
    <property type="entry name" value="WRKY"/>
    <property type="match status" value="1"/>
</dbReference>
<keyword evidence="5" id="KW-0539">Nucleus</keyword>
<dbReference type="SUPFAM" id="SSF118290">
    <property type="entry name" value="WRKY DNA-binding domain"/>
    <property type="match status" value="1"/>
</dbReference>
<dbReference type="InterPro" id="IPR044810">
    <property type="entry name" value="WRKY_plant"/>
</dbReference>
<dbReference type="GO" id="GO:0043565">
    <property type="term" value="F:sequence-specific DNA binding"/>
    <property type="evidence" value="ECO:0007669"/>
    <property type="project" value="InterPro"/>
</dbReference>
<evidence type="ECO:0000313" key="8">
    <source>
        <dbReference type="EMBL" id="AIY62483.1"/>
    </source>
</evidence>
<evidence type="ECO:0000256" key="1">
    <source>
        <dbReference type="ARBA" id="ARBA00004123"/>
    </source>
</evidence>
<feature type="compositionally biased region" description="Polar residues" evidence="6">
    <location>
        <begin position="595"/>
        <end position="615"/>
    </location>
</feature>